<proteinExistence type="predicted"/>
<name>A0AAD7KQ00_QUISA</name>
<dbReference type="KEGG" id="qsa:O6P43_033379"/>
<dbReference type="Proteomes" id="UP001163823">
    <property type="component" value="Chromosome 14"/>
</dbReference>
<keyword evidence="1" id="KW-0175">Coiled coil</keyword>
<evidence type="ECO:0000256" key="1">
    <source>
        <dbReference type="SAM" id="Coils"/>
    </source>
</evidence>
<accession>A0AAD7KQ00</accession>
<dbReference type="PANTHER" id="PTHR35761">
    <property type="entry name" value="ATR INTERACTING PROTEIN"/>
    <property type="match status" value="1"/>
</dbReference>
<evidence type="ECO:0000313" key="3">
    <source>
        <dbReference type="Proteomes" id="UP001163823"/>
    </source>
</evidence>
<protein>
    <submittedName>
        <fullName evidence="2">Dimerizations protein</fullName>
    </submittedName>
</protein>
<gene>
    <name evidence="2" type="ORF">O6P43_033379</name>
</gene>
<dbReference type="GO" id="GO:0006974">
    <property type="term" value="P:DNA damage response"/>
    <property type="evidence" value="ECO:0007669"/>
    <property type="project" value="InterPro"/>
</dbReference>
<evidence type="ECO:0000313" key="2">
    <source>
        <dbReference type="EMBL" id="KAJ7943895.1"/>
    </source>
</evidence>
<reference evidence="2" key="1">
    <citation type="journal article" date="2023" name="Science">
        <title>Elucidation of the pathway for biosynthesis of saponin adjuvants from the soapbark tree.</title>
        <authorList>
            <person name="Reed J."/>
            <person name="Orme A."/>
            <person name="El-Demerdash A."/>
            <person name="Owen C."/>
            <person name="Martin L.B.B."/>
            <person name="Misra R.C."/>
            <person name="Kikuchi S."/>
            <person name="Rejzek M."/>
            <person name="Martin A.C."/>
            <person name="Harkess A."/>
            <person name="Leebens-Mack J."/>
            <person name="Louveau T."/>
            <person name="Stephenson M.J."/>
            <person name="Osbourn A."/>
        </authorList>
    </citation>
    <scope>NUCLEOTIDE SEQUENCE</scope>
    <source>
        <strain evidence="2">S10</strain>
    </source>
</reference>
<keyword evidence="3" id="KW-1185">Reference proteome</keyword>
<dbReference type="PANTHER" id="PTHR35761:SF1">
    <property type="entry name" value="PROTEIN SENSITIVE TO UV 2"/>
    <property type="match status" value="1"/>
</dbReference>
<organism evidence="2 3">
    <name type="scientific">Quillaja saponaria</name>
    <name type="common">Soap bark tree</name>
    <dbReference type="NCBI Taxonomy" id="32244"/>
    <lineage>
        <taxon>Eukaryota</taxon>
        <taxon>Viridiplantae</taxon>
        <taxon>Streptophyta</taxon>
        <taxon>Embryophyta</taxon>
        <taxon>Tracheophyta</taxon>
        <taxon>Spermatophyta</taxon>
        <taxon>Magnoliopsida</taxon>
        <taxon>eudicotyledons</taxon>
        <taxon>Gunneridae</taxon>
        <taxon>Pentapetalae</taxon>
        <taxon>rosids</taxon>
        <taxon>fabids</taxon>
        <taxon>Fabales</taxon>
        <taxon>Quillajaceae</taxon>
        <taxon>Quillaja</taxon>
    </lineage>
</organism>
<dbReference type="InterPro" id="IPR044952">
    <property type="entry name" value="SUV2"/>
</dbReference>
<feature type="coiled-coil region" evidence="1">
    <location>
        <begin position="122"/>
        <end position="156"/>
    </location>
</feature>
<sequence length="733" mass="82181">MDAEEFEEWDNDFLNEVVQVAEHVISSTQKPKPNTSESHNPPSCVTTFTSSYLQQPPLQQQQSVKSVLASDCNDGSFSPPRELSQRTMDLDSFYNSSTGIAKNTYSVGSTSRRLDTDKDREIERLKRELGRVSEQLMHLEQDCLNLKNERDKKEEQLKFAVPKEEKNADANHLKSTNFGREYGVFAPDHHGISQRFQNGIASKNQTKSGIDIAKPTFKSIGLQTNKASNESAQDFSNDDLPACSELSQKLLAIWGSTCDQNLGRNVVSKLLVACQTDFHLLFGCMHMDQSSKITMKLLADGRFSSAALRDRKDSFHTAEAAKVSHLYSVLTKIIEGMDRVDALIEPLLILCHLENVAVVHSSLCILHVFLKHLSSLEKNCGRRDNVLVEGLRFGNDVVDCHGFEGAKDGNLFHMSKEETSLAGCDPPQIRFSNAEILSKRGYLNHRNAVAPSVDWASLFEAMHQIAMKISEACVRVEAVSIMNVILVRSNAYFEREKICQVMIFETVSQLLRKEAGLHVKKHTLQLLYLLLSCPKVLVTFCSGCKEGEQGAVDDNACTSNSQRFKTILQGLADCVACHGNGIQELKLRRNAILVLAFLASSGKGGFEIFVSHRLSREENFLSLILQVLVSEMDIEVAGCTKPPEIFRQRTLLMRETLILLNRLVSNPSYSAAVLRGLTNNRDIASLTIDIVNRLSWKSKKFEEHESMERQMRETEIVDLARVLKKRVFAYLGD</sequence>
<dbReference type="EMBL" id="JARAOO010000014">
    <property type="protein sequence ID" value="KAJ7943895.1"/>
    <property type="molecule type" value="Genomic_DNA"/>
</dbReference>
<dbReference type="AlphaFoldDB" id="A0AAD7KQ00"/>
<comment type="caution">
    <text evidence="2">The sequence shown here is derived from an EMBL/GenBank/DDBJ whole genome shotgun (WGS) entry which is preliminary data.</text>
</comment>